<dbReference type="NCBIfam" id="TIGR01643">
    <property type="entry name" value="YD_repeat_2x"/>
    <property type="match status" value="1"/>
</dbReference>
<dbReference type="AlphaFoldDB" id="A0A845G9T7"/>
<organism evidence="2 3">
    <name type="scientific">Duganella vulcania</name>
    <dbReference type="NCBI Taxonomy" id="2692166"/>
    <lineage>
        <taxon>Bacteria</taxon>
        <taxon>Pseudomonadati</taxon>
        <taxon>Pseudomonadota</taxon>
        <taxon>Betaproteobacteria</taxon>
        <taxon>Burkholderiales</taxon>
        <taxon>Oxalobacteraceae</taxon>
        <taxon>Telluria group</taxon>
        <taxon>Duganella</taxon>
    </lineage>
</organism>
<gene>
    <name evidence="2" type="ORF">GTP91_23705</name>
</gene>
<dbReference type="Pfam" id="PF05593">
    <property type="entry name" value="RHS_repeat"/>
    <property type="match status" value="3"/>
</dbReference>
<dbReference type="RefSeq" id="WP_161098977.1">
    <property type="nucleotide sequence ID" value="NZ_WWCW01000106.1"/>
</dbReference>
<dbReference type="InterPro" id="IPR031325">
    <property type="entry name" value="RHS_repeat"/>
</dbReference>
<comment type="caution">
    <text evidence="2">The sequence shown here is derived from an EMBL/GenBank/DDBJ whole genome shotgun (WGS) entry which is preliminary data.</text>
</comment>
<feature type="compositionally biased region" description="Polar residues" evidence="1">
    <location>
        <begin position="984"/>
        <end position="998"/>
    </location>
</feature>
<dbReference type="InterPro" id="IPR050708">
    <property type="entry name" value="T6SS_VgrG/RHS"/>
</dbReference>
<dbReference type="PANTHER" id="PTHR32305">
    <property type="match status" value="1"/>
</dbReference>
<name>A0A845G9T7_9BURK</name>
<dbReference type="InterPro" id="IPR006530">
    <property type="entry name" value="YD"/>
</dbReference>
<sequence length="1065" mass="116405">MKKHFREFYMPAAVTRKKNWAGTVAILLGFAGAATVEAGTVTSTTSYEYDPVTGFLVTQTREPDNAQIQLKTKYTYDKFGNRLTTEVSSPATGAAAIPTRVVSKVTYDEFGSPRTISNALGQTVNAAVDPANQPLFIDELNGLRTTWIYDDFGRKTLEVRPDGNRTKWDYFICPSSVANVSCPSAAKYAVRAQPLDVNSIVNGPVVVTYYDGLNRLVRTQSQGFDGATIYQFTEYDSLGRIYRTSRPWGNQTLQWTVFGYDALGRLVSTTYPDGSVALMAYNGLTTTVTNALNQTQTRVTNSQGQLLQVTDTQGNSLSYAYDARGNVTKTTDPRGNVTTMVYDDLGRKISMADPDLGTVSNVYNVLGELKQQTDAKGQVSTFSYDLLGRMTSRAEPDLVSNWTYDSCTMGKGRLCKVTADNGYVYILAYDRLGRSAGATTTVDTSYSTSNTYDVNGHLATQVYPTGLTIKYAYTTLGYLKEVRNSATDVLYWQANTLDAEGHLLQQTYGNNVVTQQVFDTATGRIRNIYAGVGNVVQNLSMTYDARGNMLSRNDANQNLAETFLYDTLNRLTSNTVNSSGAGLVTQSYGYDSIGNITSRSDMGAYTYGPVNARPHAVDHIVMADGSIRQYSYDGVGNLTQEVQRDASNNVIAAKGRLETWTSFNMPLSLTSPASTATFVYGPEHQRIKMTVDGTTTTYLNPDNAGGLLYEKDVKSDGTIEHRHFVTAGGAVVALIKQTGTGTQTVLYMHSDHLGSATAITNASGAVIERMAYEPFGKRRTPQGAMDPNNIIAGVNTDRGYTNHEHLDGLDLIHMNGRVYDPAIGRFISADPNVPYPTNIQSYSRYSYTRNNPLVMIDPSGFSDFYSSDPLADPFDSVFRGSPIFSPWIPTTLPPVTSHPQITPACVTMIMGPGRLGWSCPPVPIRIPPVTLQSTVLSAMPKVLAPAFEAQWLTLIKTVDMLSQAKACGWSVDCYKSIIAGTNSGQGNKQDNKVNTPDQQALGDLVKDESDKGRKPVSNEDADTLLDWGRELGVDVRDDRNKNHWIGGPHIHIPGTGVKHIPVRDK</sequence>
<evidence type="ECO:0008006" key="4">
    <source>
        <dbReference type="Google" id="ProtNLM"/>
    </source>
</evidence>
<dbReference type="EMBL" id="WWCW01000106">
    <property type="protein sequence ID" value="MYM90165.1"/>
    <property type="molecule type" value="Genomic_DNA"/>
</dbReference>
<accession>A0A845G9T7</accession>
<evidence type="ECO:0000313" key="2">
    <source>
        <dbReference type="EMBL" id="MYM90165.1"/>
    </source>
</evidence>
<proteinExistence type="predicted"/>
<feature type="compositionally biased region" description="Basic and acidic residues" evidence="1">
    <location>
        <begin position="1004"/>
        <end position="1017"/>
    </location>
</feature>
<dbReference type="Proteomes" id="UP000470302">
    <property type="component" value="Unassembled WGS sequence"/>
</dbReference>
<dbReference type="NCBIfam" id="TIGR03696">
    <property type="entry name" value="Rhs_assc_core"/>
    <property type="match status" value="1"/>
</dbReference>
<feature type="region of interest" description="Disordered" evidence="1">
    <location>
        <begin position="984"/>
        <end position="1019"/>
    </location>
</feature>
<dbReference type="Gene3D" id="2.180.10.10">
    <property type="entry name" value="RHS repeat-associated core"/>
    <property type="match status" value="3"/>
</dbReference>
<dbReference type="PANTHER" id="PTHR32305:SF15">
    <property type="entry name" value="PROTEIN RHSA-RELATED"/>
    <property type="match status" value="1"/>
</dbReference>
<evidence type="ECO:0000256" key="1">
    <source>
        <dbReference type="SAM" id="MobiDB-lite"/>
    </source>
</evidence>
<dbReference type="InterPro" id="IPR022385">
    <property type="entry name" value="Rhs_assc_core"/>
</dbReference>
<evidence type="ECO:0000313" key="3">
    <source>
        <dbReference type="Proteomes" id="UP000470302"/>
    </source>
</evidence>
<protein>
    <recommendedName>
        <fullName evidence="4">RHS repeat-associated core domain-containing protein</fullName>
    </recommendedName>
</protein>
<reference evidence="2 3" key="1">
    <citation type="submission" date="2020-01" db="EMBL/GenBank/DDBJ databases">
        <title>Novel species isolated from a subtropical stream in China.</title>
        <authorList>
            <person name="Lu H."/>
        </authorList>
    </citation>
    <scope>NUCLEOTIDE SEQUENCE [LARGE SCALE GENOMIC DNA]</scope>
    <source>
        <strain evidence="2 3">FT82W</strain>
    </source>
</reference>